<protein>
    <recommendedName>
        <fullName evidence="3">Type III secretion chaperone SycN</fullName>
    </recommendedName>
</protein>
<dbReference type="Proteomes" id="UP000194161">
    <property type="component" value="Chromosome"/>
</dbReference>
<name>A0A1W6Z8J5_9BORD</name>
<dbReference type="AlphaFoldDB" id="A0A1W6Z8J5"/>
<keyword evidence="2" id="KW-1185">Reference proteome</keyword>
<accession>A0A1W6Z8J5</accession>
<reference evidence="1 2" key="1">
    <citation type="submission" date="2017-05" db="EMBL/GenBank/DDBJ databases">
        <title>Complete and WGS of Bordetella genogroups.</title>
        <authorList>
            <person name="Spilker T."/>
            <person name="LiPuma J."/>
        </authorList>
    </citation>
    <scope>NUCLEOTIDE SEQUENCE [LARGE SCALE GENOMIC DNA]</scope>
    <source>
        <strain evidence="1 2">AU7206</strain>
    </source>
</reference>
<organism evidence="1 2">
    <name type="scientific">Bordetella genomosp. 13</name>
    <dbReference type="NCBI Taxonomy" id="463040"/>
    <lineage>
        <taxon>Bacteria</taxon>
        <taxon>Pseudomonadati</taxon>
        <taxon>Pseudomonadota</taxon>
        <taxon>Betaproteobacteria</taxon>
        <taxon>Burkholderiales</taxon>
        <taxon>Alcaligenaceae</taxon>
        <taxon>Bordetella</taxon>
    </lineage>
</organism>
<proteinExistence type="predicted"/>
<dbReference type="KEGG" id="bgm:CAL15_03655"/>
<evidence type="ECO:0000313" key="2">
    <source>
        <dbReference type="Proteomes" id="UP000194161"/>
    </source>
</evidence>
<gene>
    <name evidence="1" type="ORF">CAL15_03655</name>
</gene>
<dbReference type="OrthoDB" id="8656597at2"/>
<sequence>MSSPELTLRQFGVEAGFEDLAFDSRGQALLQLESGRQLGLERTADRKVLVYVAHPLDYDAGAWLLRAWKRAHHSRLEDWAVQPALRETPDGRRWLVALVRVTDDEFSPLRLRQALDYLMRWQDAVRNDAY</sequence>
<dbReference type="SUPFAM" id="SSF69635">
    <property type="entry name" value="Type III secretory system chaperone-like"/>
    <property type="match status" value="1"/>
</dbReference>
<evidence type="ECO:0000313" key="1">
    <source>
        <dbReference type="EMBL" id="ARP93555.1"/>
    </source>
</evidence>
<dbReference type="STRING" id="463040.CAL15_03655"/>
<dbReference type="Gene3D" id="3.30.1460.10">
    <property type="match status" value="1"/>
</dbReference>
<evidence type="ECO:0008006" key="3">
    <source>
        <dbReference type="Google" id="ProtNLM"/>
    </source>
</evidence>
<dbReference type="EMBL" id="CP021111">
    <property type="protein sequence ID" value="ARP93555.1"/>
    <property type="molecule type" value="Genomic_DNA"/>
</dbReference>
<dbReference type="RefSeq" id="WP_086077337.1">
    <property type="nucleotide sequence ID" value="NZ_CP021111.1"/>
</dbReference>